<organism evidence="1 2">
    <name type="scientific">Fulvivirga imtechensis AK7</name>
    <dbReference type="NCBI Taxonomy" id="1237149"/>
    <lineage>
        <taxon>Bacteria</taxon>
        <taxon>Pseudomonadati</taxon>
        <taxon>Bacteroidota</taxon>
        <taxon>Cytophagia</taxon>
        <taxon>Cytophagales</taxon>
        <taxon>Fulvivirgaceae</taxon>
        <taxon>Fulvivirga</taxon>
    </lineage>
</organism>
<protein>
    <submittedName>
        <fullName evidence="1">Uncharacterized protein</fullName>
    </submittedName>
</protein>
<name>L8JQI9_9BACT</name>
<sequence>MEPSHVDGSFESSISKFLPENSDAFEDVASNGFQVQISFTYSKSIKF</sequence>
<accession>L8JQI9</accession>
<dbReference type="EMBL" id="AMZN01000052">
    <property type="protein sequence ID" value="ELR70483.1"/>
    <property type="molecule type" value="Genomic_DNA"/>
</dbReference>
<gene>
    <name evidence="1" type="ORF">C900_03642</name>
</gene>
<evidence type="ECO:0000313" key="1">
    <source>
        <dbReference type="EMBL" id="ELR70483.1"/>
    </source>
</evidence>
<dbReference type="STRING" id="1237149.C900_03642"/>
<evidence type="ECO:0000313" key="2">
    <source>
        <dbReference type="Proteomes" id="UP000011135"/>
    </source>
</evidence>
<comment type="caution">
    <text evidence="1">The sequence shown here is derived from an EMBL/GenBank/DDBJ whole genome shotgun (WGS) entry which is preliminary data.</text>
</comment>
<reference evidence="1 2" key="1">
    <citation type="submission" date="2012-12" db="EMBL/GenBank/DDBJ databases">
        <title>Genome assembly of Fulvivirga imtechensis AK7.</title>
        <authorList>
            <person name="Nupur N."/>
            <person name="Khatri I."/>
            <person name="Kumar R."/>
            <person name="Subramanian S."/>
            <person name="Pinnaka A."/>
        </authorList>
    </citation>
    <scope>NUCLEOTIDE SEQUENCE [LARGE SCALE GENOMIC DNA]</scope>
    <source>
        <strain evidence="1 2">AK7</strain>
    </source>
</reference>
<proteinExistence type="predicted"/>
<keyword evidence="2" id="KW-1185">Reference proteome</keyword>
<dbReference type="Proteomes" id="UP000011135">
    <property type="component" value="Unassembled WGS sequence"/>
</dbReference>
<dbReference type="AlphaFoldDB" id="L8JQI9"/>